<feature type="compositionally biased region" description="Basic and acidic residues" evidence="1">
    <location>
        <begin position="1024"/>
        <end position="1033"/>
    </location>
</feature>
<feature type="compositionally biased region" description="Low complexity" evidence="1">
    <location>
        <begin position="420"/>
        <end position="429"/>
    </location>
</feature>
<feature type="region of interest" description="Disordered" evidence="1">
    <location>
        <begin position="1"/>
        <end position="588"/>
    </location>
</feature>
<organism evidence="2 3">
    <name type="scientific">Penicillium atrosanguineum</name>
    <dbReference type="NCBI Taxonomy" id="1132637"/>
    <lineage>
        <taxon>Eukaryota</taxon>
        <taxon>Fungi</taxon>
        <taxon>Dikarya</taxon>
        <taxon>Ascomycota</taxon>
        <taxon>Pezizomycotina</taxon>
        <taxon>Eurotiomycetes</taxon>
        <taxon>Eurotiomycetidae</taxon>
        <taxon>Eurotiales</taxon>
        <taxon>Aspergillaceae</taxon>
        <taxon>Penicillium</taxon>
    </lineage>
</organism>
<feature type="compositionally biased region" description="Low complexity" evidence="1">
    <location>
        <begin position="911"/>
        <end position="921"/>
    </location>
</feature>
<evidence type="ECO:0000313" key="3">
    <source>
        <dbReference type="Proteomes" id="UP001147746"/>
    </source>
</evidence>
<gene>
    <name evidence="2" type="ORF">N7476_011364</name>
</gene>
<feature type="region of interest" description="Disordered" evidence="1">
    <location>
        <begin position="879"/>
        <end position="1260"/>
    </location>
</feature>
<feature type="region of interest" description="Disordered" evidence="1">
    <location>
        <begin position="664"/>
        <end position="705"/>
    </location>
</feature>
<feature type="region of interest" description="Disordered" evidence="1">
    <location>
        <begin position="1311"/>
        <end position="1479"/>
    </location>
</feature>
<evidence type="ECO:0000313" key="2">
    <source>
        <dbReference type="EMBL" id="KAJ5299807.1"/>
    </source>
</evidence>
<dbReference type="EMBL" id="JAPZBO010000010">
    <property type="protein sequence ID" value="KAJ5299807.1"/>
    <property type="molecule type" value="Genomic_DNA"/>
</dbReference>
<feature type="compositionally biased region" description="Polar residues" evidence="1">
    <location>
        <begin position="1122"/>
        <end position="1151"/>
    </location>
</feature>
<feature type="compositionally biased region" description="Polar residues" evidence="1">
    <location>
        <begin position="32"/>
        <end position="45"/>
    </location>
</feature>
<feature type="compositionally biased region" description="Polar residues" evidence="1">
    <location>
        <begin position="1342"/>
        <end position="1354"/>
    </location>
</feature>
<feature type="region of interest" description="Disordered" evidence="1">
    <location>
        <begin position="742"/>
        <end position="862"/>
    </location>
</feature>
<feature type="compositionally biased region" description="Polar residues" evidence="1">
    <location>
        <begin position="492"/>
        <end position="501"/>
    </location>
</feature>
<feature type="compositionally biased region" description="Polar residues" evidence="1">
    <location>
        <begin position="344"/>
        <end position="361"/>
    </location>
</feature>
<feature type="compositionally biased region" description="Low complexity" evidence="1">
    <location>
        <begin position="89"/>
        <end position="101"/>
    </location>
</feature>
<feature type="compositionally biased region" description="Basic and acidic residues" evidence="1">
    <location>
        <begin position="922"/>
        <end position="931"/>
    </location>
</feature>
<feature type="compositionally biased region" description="Polar residues" evidence="1">
    <location>
        <begin position="767"/>
        <end position="787"/>
    </location>
</feature>
<feature type="compositionally biased region" description="Basic and acidic residues" evidence="1">
    <location>
        <begin position="274"/>
        <end position="286"/>
    </location>
</feature>
<feature type="compositionally biased region" description="Polar residues" evidence="1">
    <location>
        <begin position="1008"/>
        <end position="1021"/>
    </location>
</feature>
<feature type="compositionally biased region" description="Basic residues" evidence="1">
    <location>
        <begin position="1166"/>
        <end position="1177"/>
    </location>
</feature>
<feature type="compositionally biased region" description="Basic and acidic residues" evidence="1">
    <location>
        <begin position="135"/>
        <end position="146"/>
    </location>
</feature>
<protein>
    <submittedName>
        <fullName evidence="2">Uncharacterized protein</fullName>
    </submittedName>
</protein>
<feature type="compositionally biased region" description="Basic and acidic residues" evidence="1">
    <location>
        <begin position="1355"/>
        <end position="1369"/>
    </location>
</feature>
<feature type="compositionally biased region" description="Polar residues" evidence="1">
    <location>
        <begin position="204"/>
        <end position="236"/>
    </location>
</feature>
<feature type="compositionally biased region" description="Polar residues" evidence="1">
    <location>
        <begin position="245"/>
        <end position="273"/>
    </location>
</feature>
<reference evidence="2" key="1">
    <citation type="submission" date="2022-12" db="EMBL/GenBank/DDBJ databases">
        <authorList>
            <person name="Petersen C."/>
        </authorList>
    </citation>
    <scope>NUCLEOTIDE SEQUENCE</scope>
    <source>
        <strain evidence="2">IBT 21472</strain>
    </source>
</reference>
<feature type="compositionally biased region" description="Basic and acidic residues" evidence="1">
    <location>
        <begin position="398"/>
        <end position="414"/>
    </location>
</feature>
<accession>A0A9W9TZE8</accession>
<feature type="compositionally biased region" description="Polar residues" evidence="1">
    <location>
        <begin position="1186"/>
        <end position="1196"/>
    </location>
</feature>
<name>A0A9W9TZE8_9EURO</name>
<feature type="compositionally biased region" description="Basic and acidic residues" evidence="1">
    <location>
        <begin position="1216"/>
        <end position="1239"/>
    </location>
</feature>
<feature type="compositionally biased region" description="Polar residues" evidence="1">
    <location>
        <begin position="290"/>
        <end position="299"/>
    </location>
</feature>
<comment type="caution">
    <text evidence="2">The sequence shown here is derived from an EMBL/GenBank/DDBJ whole genome shotgun (WGS) entry which is preliminary data.</text>
</comment>
<feature type="compositionally biased region" description="Basic and acidic residues" evidence="1">
    <location>
        <begin position="430"/>
        <end position="439"/>
    </location>
</feature>
<reference evidence="2" key="2">
    <citation type="journal article" date="2023" name="IMA Fungus">
        <title>Comparative genomic study of the Penicillium genus elucidates a diverse pangenome and 15 lateral gene transfer events.</title>
        <authorList>
            <person name="Petersen C."/>
            <person name="Sorensen T."/>
            <person name="Nielsen M.R."/>
            <person name="Sondergaard T.E."/>
            <person name="Sorensen J.L."/>
            <person name="Fitzpatrick D.A."/>
            <person name="Frisvad J.C."/>
            <person name="Nielsen K.L."/>
        </authorList>
    </citation>
    <scope>NUCLEOTIDE SEQUENCE</scope>
    <source>
        <strain evidence="2">IBT 21472</strain>
    </source>
</reference>
<feature type="compositionally biased region" description="Acidic residues" evidence="1">
    <location>
        <begin position="63"/>
        <end position="75"/>
    </location>
</feature>
<proteinExistence type="predicted"/>
<feature type="compositionally biased region" description="Polar residues" evidence="1">
    <location>
        <begin position="458"/>
        <end position="477"/>
    </location>
</feature>
<feature type="compositionally biased region" description="Low complexity" evidence="1">
    <location>
        <begin position="1410"/>
        <end position="1422"/>
    </location>
</feature>
<feature type="compositionally biased region" description="Polar residues" evidence="1">
    <location>
        <begin position="843"/>
        <end position="857"/>
    </location>
</feature>
<keyword evidence="3" id="KW-1185">Reference proteome</keyword>
<feature type="compositionally biased region" description="Low complexity" evidence="1">
    <location>
        <begin position="111"/>
        <end position="122"/>
    </location>
</feature>
<dbReference type="Proteomes" id="UP001147746">
    <property type="component" value="Unassembled WGS sequence"/>
</dbReference>
<sequence>MADHNNPQWHGRATQRLPSPPNVNSPLSPASGGNNPISFQTNVNRAKTKRWVEAKQYSYDGGDWGDEDDEEDEEPPLPPQPPYATHRTGSSSELSSKRLSGLGFGTDESRASPSAEARANSSGGDKVLPFVRPVDLYKRMREEKPSVDSGRQAAASPNPIVNPLAQAPVPANAPSAATRDTSSMGLPEVKRMSSFGTDFLGGSDFTSQQEATPESQQSVLQHNPSQASSQGFTSVVHQAFDVPETPNSTTAGSVGRSNSDGTSIISPIMSNRTYQDDKTPTIHEDPAEFNTPTGSSTQPAGDFFKAGHRRDISLPSRDNSPSKLPVVTDQDPPKSGHGEISAVSPGQNYDQPQANIPSSNPADKDFVAPLKFGSTGSEGYRGEIPTIVAGSSPEDADNDRLREEIMRSLSRENSQEPEEQPQSQVAQEESIPHQYEKFWDGTPQPISTLDTAPRHLASESNALAPQNPCATAETSSGDAPPSKPKMARRFSWESSDGETPTPQIPGGYTSPPPLNAALAIQEPEPIADDSDQPASEGLSTEAPIAEGEVSGSDSQRVEKPRLSIVLPTADGSPPPPQIAGPRDSPQPEAEVVTANFGNSDTNESKLQGFREILALTTPQARIRAFDQTRDQFAGLDSGLTHWLELSVDDHPEHAGLVQSTQSLSADFPRTSPARSKFPKLGSLGNLTTRDETAPANAGHIRRPSGHIGTIVNRQNVAQSGKDLLHTAGSFGGKAGEAAKGLFAKGRSKFRPSGDKGQSTTEGRRKSGQFQFSFPSESTGEHGSSSLRRSLDIGNLPIFRGRNETSTARADVKETSQEGPAEGELPGKRFKRRRSMDFLRSTFGVGSSSETTKATPSNVEKRKSGAFIGKSDFTNDFEQETIAALGLSPTKPGPEESLTKPAEQLSKDESRGATSASQTATGADKEFPKDKSLPALPSQNSNGRVSVEVSGAKSQPSMDISRPMTPSIRPVFDEDVKPSTPPKDLPPKDLPPKGLLSRDASSKDASLAPQLSQGQRQPSISTLGADERHPRSSSEGEVETPPSPIQETTKEADDPVYEEPLPEANTIEPSLPYEEEKIGFVPIPRPPSSAEILESKRRSISGLPPSTPGVQSPLRNEVRYSPGTRSSMLSFGSWGRQSQSRPATPANELSSRADSDTPAPNGDSKMNKLKSFGRRRRASVGDLLTGRQDNIQGSTQDLPEGGKRKRTFGRISVLFNRSKESQSSDIKKDDRIKPHTKAPESKGLPTLPTNGHNGHFNANGPITNKELPAMPAFDSLSIDNEADVPRDARRASMSFPPTLATNALLSGRFYSSTSGDVPSSAKHTRVKSQPLMTIPPLSPIAPSDSNLSMSQSSHLHTSDGRASHELHAEEAQQSQEEEGSPEPFGSEAQPGLGPSVGVKSRKQAADQSEFATTAETTAPKNTTVSSASFLSNHPHRDSSARTLNESAEPVELAITKDDSSEEILMSPTAYPGQEWTPMHY</sequence>
<evidence type="ECO:0000256" key="1">
    <source>
        <dbReference type="SAM" id="MobiDB-lite"/>
    </source>
</evidence>